<feature type="region of interest" description="Disordered" evidence="1">
    <location>
        <begin position="145"/>
        <end position="204"/>
    </location>
</feature>
<dbReference type="Proteomes" id="UP000007305">
    <property type="component" value="Chromosome 8"/>
</dbReference>
<reference evidence="3" key="1">
    <citation type="journal article" date="2009" name="Science">
        <title>The B73 maize genome: complexity, diversity, and dynamics.</title>
        <authorList>
            <person name="Schnable P.S."/>
            <person name="Ware D."/>
            <person name="Fulton R.S."/>
            <person name="Stein J.C."/>
            <person name="Wei F."/>
            <person name="Pasternak S."/>
            <person name="Liang C."/>
            <person name="Zhang J."/>
            <person name="Fulton L."/>
            <person name="Graves T.A."/>
            <person name="Minx P."/>
            <person name="Reily A.D."/>
            <person name="Courtney L."/>
            <person name="Kruchowski S.S."/>
            <person name="Tomlinson C."/>
            <person name="Strong C."/>
            <person name="Delehaunty K."/>
            <person name="Fronick C."/>
            <person name="Courtney B."/>
            <person name="Rock S.M."/>
            <person name="Belter E."/>
            <person name="Du F."/>
            <person name="Kim K."/>
            <person name="Abbott R.M."/>
            <person name="Cotton M."/>
            <person name="Levy A."/>
            <person name="Marchetto P."/>
            <person name="Ochoa K."/>
            <person name="Jackson S.M."/>
            <person name="Gillam B."/>
            <person name="Chen W."/>
            <person name="Yan L."/>
            <person name="Higginbotham J."/>
            <person name="Cardenas M."/>
            <person name="Waligorski J."/>
            <person name="Applebaum E."/>
            <person name="Phelps L."/>
            <person name="Falcone J."/>
            <person name="Kanchi K."/>
            <person name="Thane T."/>
            <person name="Scimone A."/>
            <person name="Thane N."/>
            <person name="Henke J."/>
            <person name="Wang T."/>
            <person name="Ruppert J."/>
            <person name="Shah N."/>
            <person name="Rotter K."/>
            <person name="Hodges J."/>
            <person name="Ingenthron E."/>
            <person name="Cordes M."/>
            <person name="Kohlberg S."/>
            <person name="Sgro J."/>
            <person name="Delgado B."/>
            <person name="Mead K."/>
            <person name="Chinwalla A."/>
            <person name="Leonard S."/>
            <person name="Crouse K."/>
            <person name="Collura K."/>
            <person name="Kudrna D."/>
            <person name="Currie J."/>
            <person name="He R."/>
            <person name="Angelova A."/>
            <person name="Rajasekar S."/>
            <person name="Mueller T."/>
            <person name="Lomeli R."/>
            <person name="Scara G."/>
            <person name="Ko A."/>
            <person name="Delaney K."/>
            <person name="Wissotski M."/>
            <person name="Lopez G."/>
            <person name="Campos D."/>
            <person name="Braidotti M."/>
            <person name="Ashley E."/>
            <person name="Golser W."/>
            <person name="Kim H."/>
            <person name="Lee S."/>
            <person name="Lin J."/>
            <person name="Dujmic Z."/>
            <person name="Kim W."/>
            <person name="Talag J."/>
            <person name="Zuccolo A."/>
            <person name="Fan C."/>
            <person name="Sebastian A."/>
            <person name="Kramer M."/>
            <person name="Spiegel L."/>
            <person name="Nascimento L."/>
            <person name="Zutavern T."/>
            <person name="Miller B."/>
            <person name="Ambroise C."/>
            <person name="Muller S."/>
            <person name="Spooner W."/>
            <person name="Narechania A."/>
            <person name="Ren L."/>
            <person name="Wei S."/>
            <person name="Kumari S."/>
            <person name="Faga B."/>
            <person name="Levy M.J."/>
            <person name="McMahan L."/>
            <person name="Van Buren P."/>
            <person name="Vaughn M.W."/>
            <person name="Ying K."/>
            <person name="Yeh C.-T."/>
            <person name="Emrich S.J."/>
            <person name="Jia Y."/>
            <person name="Kalyanaraman A."/>
            <person name="Hsia A.-P."/>
            <person name="Barbazuk W.B."/>
            <person name="Baucom R.S."/>
            <person name="Brutnell T.P."/>
            <person name="Carpita N.C."/>
            <person name="Chaparro C."/>
            <person name="Chia J.-M."/>
            <person name="Deragon J.-M."/>
            <person name="Estill J.C."/>
            <person name="Fu Y."/>
            <person name="Jeddeloh J.A."/>
            <person name="Han Y."/>
            <person name="Lee H."/>
            <person name="Li P."/>
            <person name="Lisch D.R."/>
            <person name="Liu S."/>
            <person name="Liu Z."/>
            <person name="Nagel D.H."/>
            <person name="McCann M.C."/>
            <person name="SanMiguel P."/>
            <person name="Myers A.M."/>
            <person name="Nettleton D."/>
            <person name="Nguyen J."/>
            <person name="Penning B.W."/>
            <person name="Ponnala L."/>
            <person name="Schneider K.L."/>
            <person name="Schwartz D.C."/>
            <person name="Sharma A."/>
            <person name="Soderlund C."/>
            <person name="Springer N.M."/>
            <person name="Sun Q."/>
            <person name="Wang H."/>
            <person name="Waterman M."/>
            <person name="Westerman R."/>
            <person name="Wolfgruber T.K."/>
            <person name="Yang L."/>
            <person name="Yu Y."/>
            <person name="Zhang L."/>
            <person name="Zhou S."/>
            <person name="Zhu Q."/>
            <person name="Bennetzen J.L."/>
            <person name="Dawe R.K."/>
            <person name="Jiang J."/>
            <person name="Jiang N."/>
            <person name="Presting G.G."/>
            <person name="Wessler S.R."/>
            <person name="Aluru S."/>
            <person name="Martienssen R.A."/>
            <person name="Clifton S.W."/>
            <person name="McCombie W.R."/>
            <person name="Wing R.A."/>
            <person name="Wilson R.K."/>
        </authorList>
    </citation>
    <scope>NUCLEOTIDE SEQUENCE [LARGE SCALE GENOMIC DNA]</scope>
    <source>
        <strain evidence="3">cv. B73</strain>
    </source>
</reference>
<feature type="compositionally biased region" description="Low complexity" evidence="1">
    <location>
        <begin position="164"/>
        <end position="178"/>
    </location>
</feature>
<proteinExistence type="predicted"/>
<reference evidence="2" key="2">
    <citation type="submission" date="2019-07" db="EMBL/GenBank/DDBJ databases">
        <authorList>
            <person name="Seetharam A."/>
            <person name="Woodhouse M."/>
            <person name="Cannon E."/>
        </authorList>
    </citation>
    <scope>NUCLEOTIDE SEQUENCE [LARGE SCALE GENOMIC DNA]</scope>
    <source>
        <strain evidence="2">cv. B73</strain>
    </source>
</reference>
<feature type="compositionally biased region" description="Basic residues" evidence="1">
    <location>
        <begin position="322"/>
        <end position="343"/>
    </location>
</feature>
<feature type="compositionally biased region" description="Low complexity" evidence="1">
    <location>
        <begin position="44"/>
        <end position="76"/>
    </location>
</feature>
<accession>A0A804QW65</accession>
<feature type="region of interest" description="Disordered" evidence="1">
    <location>
        <begin position="322"/>
        <end position="385"/>
    </location>
</feature>
<reference evidence="2" key="3">
    <citation type="submission" date="2021-05" db="UniProtKB">
        <authorList>
            <consortium name="EnsemblPlants"/>
        </authorList>
    </citation>
    <scope>IDENTIFICATION</scope>
    <source>
        <strain evidence="2">cv. B73</strain>
    </source>
</reference>
<dbReference type="AlphaFoldDB" id="A0A804QW65"/>
<feature type="compositionally biased region" description="Low complexity" evidence="1">
    <location>
        <begin position="1"/>
        <end position="35"/>
    </location>
</feature>
<evidence type="ECO:0000256" key="1">
    <source>
        <dbReference type="SAM" id="MobiDB-lite"/>
    </source>
</evidence>
<keyword evidence="3" id="KW-1185">Reference proteome</keyword>
<evidence type="ECO:0000313" key="2">
    <source>
        <dbReference type="EnsemblPlants" id="Zm00001eb370340_P003"/>
    </source>
</evidence>
<feature type="compositionally biased region" description="Basic and acidic residues" evidence="1">
    <location>
        <begin position="101"/>
        <end position="124"/>
    </location>
</feature>
<evidence type="ECO:0000313" key="3">
    <source>
        <dbReference type="Proteomes" id="UP000007305"/>
    </source>
</evidence>
<feature type="region of interest" description="Disordered" evidence="1">
    <location>
        <begin position="236"/>
        <end position="265"/>
    </location>
</feature>
<name>A0A804QW65_MAIZE</name>
<feature type="region of interest" description="Disordered" evidence="1">
    <location>
        <begin position="1"/>
        <end position="132"/>
    </location>
</feature>
<sequence length="385" mass="41414">MRCSSTPPAPTSAAAPGAPTCAPGSRTRPSIAPPSTGLPPPPRSSSCSSTSSGRRSSPAPSRTTALSAAPSATPLSIDSQVHHPAVHRGHGRAGGAAGGAEHVRRGEGADVRFRVPPRRPDGHRRAGPRRGRRLRALAEDARGLVLRAHNGRPQDERRQRRQGRVAAVCRRALPRLARPAPPPPPLSPGNGKRRGTRAGTHSVQPEASSIVLLWLFAGPGSTLHREPLLRRGVHRREDPQQRGVLHPEAGGWRRDAAGAERSGVRHHPPHGLGLLQPAHGAAHPARRLAPAPHEVRQGRSPQREHLLGDQHGVRHLRLPLHRRHQHRARRPHQRHALPLRRGIRQPQAEAGGDMDGGGGRFQRARPHHGLLPAAGRPQEGRRGSQ</sequence>
<organism evidence="2 3">
    <name type="scientific">Zea mays</name>
    <name type="common">Maize</name>
    <dbReference type="NCBI Taxonomy" id="4577"/>
    <lineage>
        <taxon>Eukaryota</taxon>
        <taxon>Viridiplantae</taxon>
        <taxon>Streptophyta</taxon>
        <taxon>Embryophyta</taxon>
        <taxon>Tracheophyta</taxon>
        <taxon>Spermatophyta</taxon>
        <taxon>Magnoliopsida</taxon>
        <taxon>Liliopsida</taxon>
        <taxon>Poales</taxon>
        <taxon>Poaceae</taxon>
        <taxon>PACMAD clade</taxon>
        <taxon>Panicoideae</taxon>
        <taxon>Andropogonodae</taxon>
        <taxon>Andropogoneae</taxon>
        <taxon>Tripsacinae</taxon>
        <taxon>Zea</taxon>
    </lineage>
</organism>
<dbReference type="EnsemblPlants" id="Zm00001eb370340_T003">
    <property type="protein sequence ID" value="Zm00001eb370340_P003"/>
    <property type="gene ID" value="Zm00001eb370340"/>
</dbReference>
<protein>
    <submittedName>
        <fullName evidence="2">Uncharacterized protein</fullName>
    </submittedName>
</protein>
<dbReference type="Gramene" id="Zm00001eb370340_T003">
    <property type="protein sequence ID" value="Zm00001eb370340_P003"/>
    <property type="gene ID" value="Zm00001eb370340"/>
</dbReference>